<keyword evidence="5" id="KW-1185">Reference proteome</keyword>
<feature type="transmembrane region" description="Helical" evidence="2">
    <location>
        <begin position="343"/>
        <end position="364"/>
    </location>
</feature>
<keyword evidence="2" id="KW-0472">Membrane</keyword>
<evidence type="ECO:0000256" key="1">
    <source>
        <dbReference type="SAM" id="MobiDB-lite"/>
    </source>
</evidence>
<feature type="domain" description="Fungal lipase-type" evidence="3">
    <location>
        <begin position="558"/>
        <end position="717"/>
    </location>
</feature>
<evidence type="ECO:0000313" key="5">
    <source>
        <dbReference type="Proteomes" id="UP000218209"/>
    </source>
</evidence>
<dbReference type="SUPFAM" id="SSF53474">
    <property type="entry name" value="alpha/beta-Hydrolases"/>
    <property type="match status" value="1"/>
</dbReference>
<feature type="region of interest" description="Disordered" evidence="1">
    <location>
        <begin position="53"/>
        <end position="91"/>
    </location>
</feature>
<dbReference type="InterPro" id="IPR051218">
    <property type="entry name" value="Sec_MonoDiacylglyc_Lipase"/>
</dbReference>
<accession>A0A1X6NQG2</accession>
<keyword evidence="2" id="KW-1133">Transmembrane helix</keyword>
<dbReference type="InterPro" id="IPR002921">
    <property type="entry name" value="Fungal_lipase-type"/>
</dbReference>
<feature type="transmembrane region" description="Helical" evidence="2">
    <location>
        <begin position="169"/>
        <end position="188"/>
    </location>
</feature>
<name>A0A1X6NQG2_PORUM</name>
<feature type="compositionally biased region" description="Basic and acidic residues" evidence="1">
    <location>
        <begin position="53"/>
        <end position="65"/>
    </location>
</feature>
<dbReference type="OrthoDB" id="2018at2759"/>
<feature type="transmembrane region" description="Helical" evidence="2">
    <location>
        <begin position="208"/>
        <end position="226"/>
    </location>
</feature>
<dbReference type="Pfam" id="PF01764">
    <property type="entry name" value="Lipase_3"/>
    <property type="match status" value="1"/>
</dbReference>
<feature type="transmembrane region" description="Helical" evidence="2">
    <location>
        <begin position="408"/>
        <end position="424"/>
    </location>
</feature>
<dbReference type="CDD" id="cd00519">
    <property type="entry name" value="Lipase_3"/>
    <property type="match status" value="1"/>
</dbReference>
<feature type="transmembrane region" description="Helical" evidence="2">
    <location>
        <begin position="122"/>
        <end position="149"/>
    </location>
</feature>
<dbReference type="AlphaFoldDB" id="A0A1X6NQG2"/>
<dbReference type="GO" id="GO:0006629">
    <property type="term" value="P:lipid metabolic process"/>
    <property type="evidence" value="ECO:0007669"/>
    <property type="project" value="InterPro"/>
</dbReference>
<gene>
    <name evidence="4" type="ORF">BU14_0657s0003</name>
</gene>
<feature type="transmembrane region" description="Helical" evidence="2">
    <location>
        <begin position="319"/>
        <end position="337"/>
    </location>
</feature>
<proteinExistence type="predicted"/>
<protein>
    <recommendedName>
        <fullName evidence="3">Fungal lipase-type domain-containing protein</fullName>
    </recommendedName>
</protein>
<evidence type="ECO:0000256" key="2">
    <source>
        <dbReference type="SAM" id="Phobius"/>
    </source>
</evidence>
<dbReference type="EMBL" id="KV919202">
    <property type="protein sequence ID" value="OSX70827.1"/>
    <property type="molecule type" value="Genomic_DNA"/>
</dbReference>
<organism evidence="4 5">
    <name type="scientific">Porphyra umbilicalis</name>
    <name type="common">Purple laver</name>
    <name type="synonym">Red alga</name>
    <dbReference type="NCBI Taxonomy" id="2786"/>
    <lineage>
        <taxon>Eukaryota</taxon>
        <taxon>Rhodophyta</taxon>
        <taxon>Bangiophyceae</taxon>
        <taxon>Bangiales</taxon>
        <taxon>Bangiaceae</taxon>
        <taxon>Porphyra</taxon>
    </lineage>
</organism>
<keyword evidence="2" id="KW-0812">Transmembrane</keyword>
<feature type="transmembrane region" description="Helical" evidence="2">
    <location>
        <begin position="288"/>
        <end position="312"/>
    </location>
</feature>
<dbReference type="Gene3D" id="3.40.50.1820">
    <property type="entry name" value="alpha/beta hydrolase"/>
    <property type="match status" value="1"/>
</dbReference>
<evidence type="ECO:0000313" key="4">
    <source>
        <dbReference type="EMBL" id="OSX70827.1"/>
    </source>
</evidence>
<feature type="region of interest" description="Disordered" evidence="1">
    <location>
        <begin position="13"/>
        <end position="41"/>
    </location>
</feature>
<feature type="transmembrane region" description="Helical" evidence="2">
    <location>
        <begin position="436"/>
        <end position="463"/>
    </location>
</feature>
<reference evidence="4 5" key="1">
    <citation type="submission" date="2017-03" db="EMBL/GenBank/DDBJ databases">
        <title>WGS assembly of Porphyra umbilicalis.</title>
        <authorList>
            <person name="Brawley S.H."/>
            <person name="Blouin N.A."/>
            <person name="Ficko-Blean E."/>
            <person name="Wheeler G.L."/>
            <person name="Lohr M."/>
            <person name="Goodson H.V."/>
            <person name="Jenkins J.W."/>
            <person name="Blaby-Haas C.E."/>
            <person name="Helliwell K.E."/>
            <person name="Chan C."/>
            <person name="Marriage T."/>
            <person name="Bhattacharya D."/>
            <person name="Klein A.S."/>
            <person name="Badis Y."/>
            <person name="Brodie J."/>
            <person name="Cao Y."/>
            <person name="Collen J."/>
            <person name="Dittami S.M."/>
            <person name="Gachon C.M."/>
            <person name="Green B.R."/>
            <person name="Karpowicz S."/>
            <person name="Kim J.W."/>
            <person name="Kudahl U."/>
            <person name="Lin S."/>
            <person name="Michel G."/>
            <person name="Mittag M."/>
            <person name="Olson B.J."/>
            <person name="Pangilinan J."/>
            <person name="Peng Y."/>
            <person name="Qiu H."/>
            <person name="Shu S."/>
            <person name="Singer J.T."/>
            <person name="Smith A.G."/>
            <person name="Sprecher B.N."/>
            <person name="Wagner V."/>
            <person name="Wang W."/>
            <person name="Wang Z.-Y."/>
            <person name="Yan J."/>
            <person name="Yarish C."/>
            <person name="Zoeuner-Riek S."/>
            <person name="Zhuang Y."/>
            <person name="Zou Y."/>
            <person name="Lindquist E.A."/>
            <person name="Grimwood J."/>
            <person name="Barry K."/>
            <person name="Rokhsar D.S."/>
            <person name="Schmutz J."/>
            <person name="Stiller J.W."/>
            <person name="Grossman A.R."/>
            <person name="Prochnik S.E."/>
        </authorList>
    </citation>
    <scope>NUCLEOTIDE SEQUENCE [LARGE SCALE GENOMIC DNA]</scope>
    <source>
        <strain evidence="4">4086291</strain>
    </source>
</reference>
<evidence type="ECO:0000259" key="3">
    <source>
        <dbReference type="Pfam" id="PF01764"/>
    </source>
</evidence>
<dbReference type="InterPro" id="IPR029058">
    <property type="entry name" value="AB_hydrolase_fold"/>
</dbReference>
<sequence>MSCVDDIQAVVMGGTSDSSDVGAADALGGLTSYPSGGMGRSATLRRERLSSFRDDLKADSERAPVVDDDDDRFSVHSGESGGAPDSEDGEETLSLNLPRRQYTKLEAVQARQIANLLRWHHLVGGVGVLYTLVFMVLANTAWLTVVAPAPRQGFLNQQRWFSAPLGLSWYFHLSTLVMFGFSVSLFVVYTQRIMRLAPRDRTPEQRWVILLLLALMMYINPFQALYKIHDLLINREAQDPARWASQPWFDGVARGASVVRSIGLTSATVFYVWASAHSYRKLDGKLGFWFYAPKVLVVSLYIVLKVVIIYAFDCVPAELLLGSFVGMLSLYSAAGWWPLRGMIGAALLSTYELALLVWLALQILQTKAVLKKSDYMKYRLQQVGFRFFLYHNLTFYLIYWVLYVLQVTTLPAGASVFVYVRFLLSNWEAPDIGFGFNLLLIAYVVAEAYVNLPVDALGFMGWFTPQQPRSAAQTDIRPITYRKREPPSFHGVIHDLSGSCFVMQTHVVMFNYSWLVYYWGTPKMANLGAAATVNVVDYITDKATDTHALIIDGGDRLIVAFKGTTSAQNLKTDLRISHMRASGLLPTRIGGEFTEEDEQSRAVPLFHSRQWNKAQIHRGFASAYASIAPRLIIKLQSLLNERRRPVFLTGHSLGGALAMICSFDVHTRLGLPASEILVSTFGAPRAANESFRSVYDSHIPTCWRVVVGPDVVAKLPKVGYKHVGKKVLLTRDGELFLDPNSLELNLWSGDAASFLYHRKASYLLAMRAWCTRHHGAGYKPEFMPFPVSADDSRRFDHALTRKKGEAAPAEVTKRTRLLAENAMIEQLTMSRPVKAQTLLNWVLLTQRLREREELGEHLEIQGDDVVVG</sequence>
<dbReference type="PANTHER" id="PTHR45856:SF11">
    <property type="entry name" value="FUNGAL LIPASE-LIKE DOMAIN-CONTAINING PROTEIN"/>
    <property type="match status" value="1"/>
</dbReference>
<dbReference type="Proteomes" id="UP000218209">
    <property type="component" value="Unassembled WGS sequence"/>
</dbReference>
<dbReference type="PANTHER" id="PTHR45856">
    <property type="entry name" value="ALPHA/BETA-HYDROLASES SUPERFAMILY PROTEIN"/>
    <property type="match status" value="1"/>
</dbReference>